<gene>
    <name evidence="1" type="ORF">Gogos_022339</name>
</gene>
<keyword evidence="2" id="KW-1185">Reference proteome</keyword>
<evidence type="ECO:0000313" key="2">
    <source>
        <dbReference type="Proteomes" id="UP000593579"/>
    </source>
</evidence>
<name>A0A7J9D6J6_GOSGO</name>
<proteinExistence type="predicted"/>
<sequence length="81" mass="9170">MPLEVLVLSLLRKMVMVSKQIPFLGTRSNLLFIDSPIGSRWSYSNSRVIIITEMIALIKYSLHSCKNGMKNIPSSSPKIYI</sequence>
<reference evidence="1 2" key="1">
    <citation type="journal article" date="2019" name="Genome Biol. Evol.">
        <title>Insights into the evolution of the New World diploid cottons (Gossypium, subgenus Houzingenia) based on genome sequencing.</title>
        <authorList>
            <person name="Grover C.E."/>
            <person name="Arick M.A. 2nd"/>
            <person name="Thrash A."/>
            <person name="Conover J.L."/>
            <person name="Sanders W.S."/>
            <person name="Peterson D.G."/>
            <person name="Frelichowski J.E."/>
            <person name="Scheffler J.A."/>
            <person name="Scheffler B.E."/>
            <person name="Wendel J.F."/>
        </authorList>
    </citation>
    <scope>NUCLEOTIDE SEQUENCE [LARGE SCALE GENOMIC DNA]</scope>
    <source>
        <strain evidence="1">5</strain>
        <tissue evidence="1">Leaf</tissue>
    </source>
</reference>
<organism evidence="1 2">
    <name type="scientific">Gossypium gossypioides</name>
    <name type="common">Mexican cotton</name>
    <name type="synonym">Selera gossypioides</name>
    <dbReference type="NCBI Taxonomy" id="34282"/>
    <lineage>
        <taxon>Eukaryota</taxon>
        <taxon>Viridiplantae</taxon>
        <taxon>Streptophyta</taxon>
        <taxon>Embryophyta</taxon>
        <taxon>Tracheophyta</taxon>
        <taxon>Spermatophyta</taxon>
        <taxon>Magnoliopsida</taxon>
        <taxon>eudicotyledons</taxon>
        <taxon>Gunneridae</taxon>
        <taxon>Pentapetalae</taxon>
        <taxon>rosids</taxon>
        <taxon>malvids</taxon>
        <taxon>Malvales</taxon>
        <taxon>Malvaceae</taxon>
        <taxon>Malvoideae</taxon>
        <taxon>Gossypium</taxon>
    </lineage>
</organism>
<evidence type="ECO:0000313" key="1">
    <source>
        <dbReference type="EMBL" id="MBA0756340.1"/>
    </source>
</evidence>
<comment type="caution">
    <text evidence="1">The sequence shown here is derived from an EMBL/GenBank/DDBJ whole genome shotgun (WGS) entry which is preliminary data.</text>
</comment>
<accession>A0A7J9D6J6</accession>
<dbReference type="EMBL" id="JABEZY010274300">
    <property type="protein sequence ID" value="MBA0756340.1"/>
    <property type="molecule type" value="Genomic_DNA"/>
</dbReference>
<dbReference type="Proteomes" id="UP000593579">
    <property type="component" value="Unassembled WGS sequence"/>
</dbReference>
<dbReference type="AlphaFoldDB" id="A0A7J9D6J6"/>
<protein>
    <submittedName>
        <fullName evidence="1">Uncharacterized protein</fullName>
    </submittedName>
</protein>